<keyword evidence="2" id="KW-0808">Transferase</keyword>
<evidence type="ECO:0000256" key="5">
    <source>
        <dbReference type="ARBA" id="ARBA00022842"/>
    </source>
</evidence>
<dbReference type="AlphaFoldDB" id="A0A6J6GPN7"/>
<evidence type="ECO:0000259" key="8">
    <source>
        <dbReference type="Pfam" id="PF01648"/>
    </source>
</evidence>
<keyword evidence="5" id="KW-0460">Magnesium</keyword>
<dbReference type="InterPro" id="IPR004568">
    <property type="entry name" value="Ppantetheine-prot_Trfase_dom"/>
</dbReference>
<gene>
    <name evidence="9" type="ORF">UFOPK1842_00310</name>
</gene>
<sequence length="116" mass="12412">MASIIGIGIDVVSIERFQESLTRTPGLLNRVFTLNESKLNASSLAARFAAKEALAKALNAKSAFNWQEAEIVNEASGKPNFEFSGEMANRLVGHTVHLTLSHDGGIASAMVIVEVN</sequence>
<dbReference type="GO" id="GO:0000287">
    <property type="term" value="F:magnesium ion binding"/>
    <property type="evidence" value="ECO:0007669"/>
    <property type="project" value="InterPro"/>
</dbReference>
<evidence type="ECO:0000256" key="7">
    <source>
        <dbReference type="ARBA" id="ARBA00023160"/>
    </source>
</evidence>
<keyword evidence="3" id="KW-0479">Metal-binding</keyword>
<dbReference type="NCBIfam" id="TIGR00556">
    <property type="entry name" value="pantethn_trn"/>
    <property type="match status" value="1"/>
</dbReference>
<evidence type="ECO:0000256" key="1">
    <source>
        <dbReference type="ARBA" id="ARBA00022516"/>
    </source>
</evidence>
<dbReference type="Pfam" id="PF01648">
    <property type="entry name" value="ACPS"/>
    <property type="match status" value="1"/>
</dbReference>
<evidence type="ECO:0000256" key="3">
    <source>
        <dbReference type="ARBA" id="ARBA00022723"/>
    </source>
</evidence>
<dbReference type="EMBL" id="CAEZUQ010000023">
    <property type="protein sequence ID" value="CAB4603156.1"/>
    <property type="molecule type" value="Genomic_DNA"/>
</dbReference>
<dbReference type="GO" id="GO:0008897">
    <property type="term" value="F:holo-[acyl-carrier-protein] synthase activity"/>
    <property type="evidence" value="ECO:0007669"/>
    <property type="project" value="InterPro"/>
</dbReference>
<evidence type="ECO:0000256" key="2">
    <source>
        <dbReference type="ARBA" id="ARBA00022679"/>
    </source>
</evidence>
<dbReference type="HAMAP" id="MF_00101">
    <property type="entry name" value="AcpS"/>
    <property type="match status" value="1"/>
</dbReference>
<keyword evidence="1" id="KW-0444">Lipid biosynthesis</keyword>
<keyword evidence="4" id="KW-0276">Fatty acid metabolism</keyword>
<evidence type="ECO:0000313" key="9">
    <source>
        <dbReference type="EMBL" id="CAB4603156.1"/>
    </source>
</evidence>
<feature type="domain" description="4'-phosphopantetheinyl transferase" evidence="8">
    <location>
        <begin position="6"/>
        <end position="92"/>
    </location>
</feature>
<dbReference type="InterPro" id="IPR037143">
    <property type="entry name" value="4-PPantetheinyl_Trfase_dom_sf"/>
</dbReference>
<name>A0A6J6GPN7_9ZZZZ</name>
<evidence type="ECO:0000256" key="4">
    <source>
        <dbReference type="ARBA" id="ARBA00022832"/>
    </source>
</evidence>
<dbReference type="NCBIfam" id="TIGR00516">
    <property type="entry name" value="acpS"/>
    <property type="match status" value="1"/>
</dbReference>
<dbReference type="Gene3D" id="3.90.470.20">
    <property type="entry name" value="4'-phosphopantetheinyl transferase domain"/>
    <property type="match status" value="1"/>
</dbReference>
<organism evidence="9">
    <name type="scientific">freshwater metagenome</name>
    <dbReference type="NCBI Taxonomy" id="449393"/>
    <lineage>
        <taxon>unclassified sequences</taxon>
        <taxon>metagenomes</taxon>
        <taxon>ecological metagenomes</taxon>
    </lineage>
</organism>
<keyword evidence="7" id="KW-0275">Fatty acid biosynthesis</keyword>
<dbReference type="SUPFAM" id="SSF56214">
    <property type="entry name" value="4'-phosphopantetheinyl transferase"/>
    <property type="match status" value="1"/>
</dbReference>
<dbReference type="GO" id="GO:0006633">
    <property type="term" value="P:fatty acid biosynthetic process"/>
    <property type="evidence" value="ECO:0007669"/>
    <property type="project" value="UniProtKB-KW"/>
</dbReference>
<dbReference type="InterPro" id="IPR008278">
    <property type="entry name" value="4-PPantetheinyl_Trfase_dom"/>
</dbReference>
<proteinExistence type="inferred from homology"/>
<dbReference type="InterPro" id="IPR002582">
    <property type="entry name" value="ACPS"/>
</dbReference>
<keyword evidence="6" id="KW-0443">Lipid metabolism</keyword>
<protein>
    <submittedName>
        <fullName evidence="9">Unannotated protein</fullName>
    </submittedName>
</protein>
<reference evidence="9" key="1">
    <citation type="submission" date="2020-05" db="EMBL/GenBank/DDBJ databases">
        <authorList>
            <person name="Chiriac C."/>
            <person name="Salcher M."/>
            <person name="Ghai R."/>
            <person name="Kavagutti S V."/>
        </authorList>
    </citation>
    <scope>NUCLEOTIDE SEQUENCE</scope>
</reference>
<dbReference type="NCBIfam" id="NF000832">
    <property type="entry name" value="PRK00070.3-2"/>
    <property type="match status" value="1"/>
</dbReference>
<accession>A0A6J6GPN7</accession>
<evidence type="ECO:0000256" key="6">
    <source>
        <dbReference type="ARBA" id="ARBA00023098"/>
    </source>
</evidence>